<evidence type="ECO:0000256" key="2">
    <source>
        <dbReference type="SAM" id="MobiDB-lite"/>
    </source>
</evidence>
<name>V5HB72_IXORI</name>
<protein>
    <submittedName>
        <fullName evidence="5">Putative secreted protein</fullName>
    </submittedName>
</protein>
<dbReference type="EMBL" id="GANP01014070">
    <property type="protein sequence ID" value="JAB70398.1"/>
    <property type="molecule type" value="mRNA"/>
</dbReference>
<feature type="signal peptide" evidence="3">
    <location>
        <begin position="1"/>
        <end position="21"/>
    </location>
</feature>
<feature type="domain" description="Saposin B-type" evidence="4">
    <location>
        <begin position="28"/>
        <end position="122"/>
    </location>
</feature>
<evidence type="ECO:0000256" key="3">
    <source>
        <dbReference type="SAM" id="SignalP"/>
    </source>
</evidence>
<keyword evidence="1" id="KW-1015">Disulfide bond</keyword>
<reference evidence="5" key="1">
    <citation type="journal article" date="2015" name="Sci. Rep.">
        <title>Tissue- and time-dependent transcription in Ixodes ricinus salivary glands and midguts when blood feeding on the vertebrate host.</title>
        <authorList>
            <person name="Kotsyfakis M."/>
            <person name="Schwarz A."/>
            <person name="Erhart J."/>
            <person name="Ribeiro J.M."/>
        </authorList>
    </citation>
    <scope>NUCLEOTIDE SEQUENCE</scope>
    <source>
        <tissue evidence="5">Salivary gland and midgut</tissue>
    </source>
</reference>
<feature type="chain" id="PRO_5004735534" evidence="3">
    <location>
        <begin position="22"/>
        <end position="176"/>
    </location>
</feature>
<sequence>MVIRCGLLFGLLCLWLGPAQAAEKPPSQGLQCDGCVAVLQELHKKLADSQGRKKLIEAALRGLCNTDNFVIYRHSPPKMMKACSFILDNYRNELTSSLQSFYKKYKVKDNLKLQKEFCDSTVKLCLPGQRDADIRMAPEGMTVDEANQKLAEDMGTMQSQQQTDIPPKAQMDRDEL</sequence>
<evidence type="ECO:0000259" key="4">
    <source>
        <dbReference type="PROSITE" id="PS50015"/>
    </source>
</evidence>
<keyword evidence="3" id="KW-0732">Signal</keyword>
<dbReference type="AlphaFoldDB" id="V5HB72"/>
<evidence type="ECO:0000313" key="5">
    <source>
        <dbReference type="EMBL" id="JAB70398.1"/>
    </source>
</evidence>
<dbReference type="PROSITE" id="PS50015">
    <property type="entry name" value="SAP_B"/>
    <property type="match status" value="1"/>
</dbReference>
<proteinExistence type="evidence at transcript level"/>
<dbReference type="InterPro" id="IPR008139">
    <property type="entry name" value="SaposinB_dom"/>
</dbReference>
<dbReference type="Gene3D" id="1.10.225.10">
    <property type="entry name" value="Saposin-like"/>
    <property type="match status" value="1"/>
</dbReference>
<evidence type="ECO:0000256" key="1">
    <source>
        <dbReference type="ARBA" id="ARBA00023157"/>
    </source>
</evidence>
<accession>V5HB72</accession>
<feature type="region of interest" description="Disordered" evidence="2">
    <location>
        <begin position="152"/>
        <end position="176"/>
    </location>
</feature>
<organism evidence="5">
    <name type="scientific">Ixodes ricinus</name>
    <name type="common">Common tick</name>
    <name type="synonym">Acarus ricinus</name>
    <dbReference type="NCBI Taxonomy" id="34613"/>
    <lineage>
        <taxon>Eukaryota</taxon>
        <taxon>Metazoa</taxon>
        <taxon>Ecdysozoa</taxon>
        <taxon>Arthropoda</taxon>
        <taxon>Chelicerata</taxon>
        <taxon>Arachnida</taxon>
        <taxon>Acari</taxon>
        <taxon>Parasitiformes</taxon>
        <taxon>Ixodida</taxon>
        <taxon>Ixodoidea</taxon>
        <taxon>Ixodidae</taxon>
        <taxon>Ixodinae</taxon>
        <taxon>Ixodes</taxon>
    </lineage>
</organism>